<dbReference type="InterPro" id="IPR004533">
    <property type="entry name" value="CDP-diaglyc--ser_O-PTrfase"/>
</dbReference>
<feature type="domain" description="CDP-alcohol phosphatidyltransferase C-terminal" evidence="17">
    <location>
        <begin position="220"/>
        <end position="253"/>
    </location>
</feature>
<dbReference type="InterPro" id="IPR012616">
    <property type="entry name" value="CDP-OH_P_trans_C"/>
</dbReference>
<evidence type="ECO:0000256" key="16">
    <source>
        <dbReference type="SAM" id="Phobius"/>
    </source>
</evidence>
<dbReference type="InterPro" id="IPR043130">
    <property type="entry name" value="CDP-OH_PTrfase_TM_dom"/>
</dbReference>
<evidence type="ECO:0000313" key="18">
    <source>
        <dbReference type="EMBL" id="PZO88834.1"/>
    </source>
</evidence>
<feature type="transmembrane region" description="Helical" evidence="16">
    <location>
        <begin position="152"/>
        <end position="173"/>
    </location>
</feature>
<name>A0A2W5A2P0_9BACT</name>
<dbReference type="NCBIfam" id="TIGR00473">
    <property type="entry name" value="pssA"/>
    <property type="match status" value="1"/>
</dbReference>
<feature type="transmembrane region" description="Helical" evidence="16">
    <location>
        <begin position="179"/>
        <end position="202"/>
    </location>
</feature>
<dbReference type="PANTHER" id="PTHR14269">
    <property type="entry name" value="CDP-DIACYLGLYCEROL--GLYCEROL-3-PHOSPHATE 3-PHOSPHATIDYLTRANSFERASE-RELATED"/>
    <property type="match status" value="1"/>
</dbReference>
<keyword evidence="6" id="KW-0444">Lipid biosynthesis</keyword>
<dbReference type="Pfam" id="PF01066">
    <property type="entry name" value="CDP-OH_P_transf"/>
    <property type="match status" value="1"/>
</dbReference>
<feature type="transmembrane region" description="Helical" evidence="16">
    <location>
        <begin position="93"/>
        <end position="113"/>
    </location>
</feature>
<evidence type="ECO:0000256" key="6">
    <source>
        <dbReference type="ARBA" id="ARBA00022516"/>
    </source>
</evidence>
<evidence type="ECO:0000259" key="17">
    <source>
        <dbReference type="Pfam" id="PF08009"/>
    </source>
</evidence>
<evidence type="ECO:0000256" key="11">
    <source>
        <dbReference type="ARBA" id="ARBA00023136"/>
    </source>
</evidence>
<evidence type="ECO:0000256" key="2">
    <source>
        <dbReference type="ARBA" id="ARBA00004127"/>
    </source>
</evidence>
<sequence>MGISDLKTKQSQETEQAAPVKPHQKIIGLHKLIPNLMTLTALAAGLTSIQYAWDQNWERAVYAILIAVILDALDGATARLLKATSEFGAQLDSLSDFLAFGVAPAIILYSWILEETGKVGWIAMIVFAAACALRLARFNVTQKELPAWKKGFFSGVPAPAGAGLGLLPLILWIQDPRFFEQFAIASPLVALWMFFVAALMVSRIPTFSTKMIHLPAKFAMPAMALAALVIAALVHAPWQTLTIAALAYLAAIPFAISKFRKLQKENGDGEDITDLALGAIVIDDLQSDKED</sequence>
<evidence type="ECO:0000256" key="13">
    <source>
        <dbReference type="ARBA" id="ARBA00023264"/>
    </source>
</evidence>
<keyword evidence="13" id="KW-1208">Phospholipid metabolism</keyword>
<evidence type="ECO:0000256" key="5">
    <source>
        <dbReference type="ARBA" id="ARBA00017171"/>
    </source>
</evidence>
<reference evidence="18 19" key="1">
    <citation type="submission" date="2017-08" db="EMBL/GenBank/DDBJ databases">
        <title>Infants hospitalized years apart are colonized by the same room-sourced microbial strains.</title>
        <authorList>
            <person name="Brooks B."/>
            <person name="Olm M.R."/>
            <person name="Firek B.A."/>
            <person name="Baker R."/>
            <person name="Thomas B.C."/>
            <person name="Morowitz M.J."/>
            <person name="Banfield J.F."/>
        </authorList>
    </citation>
    <scope>NUCLEOTIDE SEQUENCE [LARGE SCALE GENOMIC DNA]</scope>
    <source>
        <strain evidence="18">S2_018_000_R2_104</strain>
    </source>
</reference>
<evidence type="ECO:0000256" key="9">
    <source>
        <dbReference type="ARBA" id="ARBA00022989"/>
    </source>
</evidence>
<feature type="transmembrane region" description="Helical" evidence="16">
    <location>
        <begin position="214"/>
        <end position="234"/>
    </location>
</feature>
<dbReference type="Gene3D" id="1.20.120.1760">
    <property type="match status" value="1"/>
</dbReference>
<evidence type="ECO:0000256" key="1">
    <source>
        <dbReference type="ARBA" id="ARBA00000287"/>
    </source>
</evidence>
<dbReference type="InterPro" id="IPR050324">
    <property type="entry name" value="CDP-alcohol_PTase-I"/>
</dbReference>
<keyword evidence="8 16" id="KW-0812">Transmembrane</keyword>
<dbReference type="GO" id="GO:0016020">
    <property type="term" value="C:membrane"/>
    <property type="evidence" value="ECO:0007669"/>
    <property type="project" value="InterPro"/>
</dbReference>
<dbReference type="InterPro" id="IPR048254">
    <property type="entry name" value="CDP_ALCOHOL_P_TRANSF_CS"/>
</dbReference>
<gene>
    <name evidence="18" type="primary">pssA</name>
    <name evidence="18" type="ORF">DI626_00740</name>
</gene>
<dbReference type="GO" id="GO:0003882">
    <property type="term" value="F:CDP-diacylglycerol-serine O-phosphatidyltransferase activity"/>
    <property type="evidence" value="ECO:0007669"/>
    <property type="project" value="UniProtKB-EC"/>
</dbReference>
<evidence type="ECO:0000313" key="19">
    <source>
        <dbReference type="Proteomes" id="UP000249557"/>
    </source>
</evidence>
<dbReference type="Proteomes" id="UP000249557">
    <property type="component" value="Unassembled WGS sequence"/>
</dbReference>
<feature type="transmembrane region" description="Helical" evidence="16">
    <location>
        <begin position="240"/>
        <end position="256"/>
    </location>
</feature>
<comment type="subcellular location">
    <subcellularLocation>
        <location evidence="2">Endomembrane system</location>
        <topology evidence="2">Multi-pass membrane protein</topology>
    </subcellularLocation>
</comment>
<dbReference type="GO" id="GO:0012505">
    <property type="term" value="C:endomembrane system"/>
    <property type="evidence" value="ECO:0007669"/>
    <property type="project" value="UniProtKB-SubCell"/>
</dbReference>
<proteinExistence type="inferred from homology"/>
<dbReference type="PROSITE" id="PS00379">
    <property type="entry name" value="CDP_ALCOHOL_P_TRANSF"/>
    <property type="match status" value="1"/>
</dbReference>
<keyword evidence="11 16" id="KW-0472">Membrane</keyword>
<dbReference type="GO" id="GO:0008654">
    <property type="term" value="P:phospholipid biosynthetic process"/>
    <property type="evidence" value="ECO:0007669"/>
    <property type="project" value="UniProtKB-KW"/>
</dbReference>
<comment type="caution">
    <text evidence="18">The sequence shown here is derived from an EMBL/GenBank/DDBJ whole genome shotgun (WGS) entry which is preliminary data.</text>
</comment>
<feature type="transmembrane region" description="Helical" evidence="16">
    <location>
        <begin position="119"/>
        <end position="140"/>
    </location>
</feature>
<dbReference type="EC" id="2.7.8.8" evidence="4"/>
<evidence type="ECO:0000256" key="8">
    <source>
        <dbReference type="ARBA" id="ARBA00022692"/>
    </source>
</evidence>
<protein>
    <recommendedName>
        <fullName evidence="5">CDP-diacylglycerol--serine O-phosphatidyltransferase</fullName>
        <ecNumber evidence="4">2.7.8.8</ecNumber>
    </recommendedName>
    <alternativeName>
        <fullName evidence="14">Phosphatidylserine synthase</fullName>
    </alternativeName>
</protein>
<keyword evidence="12" id="KW-0594">Phospholipid biosynthesis</keyword>
<dbReference type="Pfam" id="PF08009">
    <property type="entry name" value="CDP-OH_P_tran_2"/>
    <property type="match status" value="1"/>
</dbReference>
<dbReference type="PANTHER" id="PTHR14269:SF61">
    <property type="entry name" value="CDP-DIACYLGLYCEROL--SERINE O-PHOSPHATIDYLTRANSFERASE"/>
    <property type="match status" value="1"/>
</dbReference>
<dbReference type="InterPro" id="IPR000462">
    <property type="entry name" value="CDP-OH_P_trans"/>
</dbReference>
<comment type="catalytic activity">
    <reaction evidence="1">
        <text>a CDP-1,2-diacyl-sn-glycerol + L-serine = a 1,2-diacyl-sn-glycero-3-phospho-L-serine + CMP + H(+)</text>
        <dbReference type="Rhea" id="RHEA:16913"/>
        <dbReference type="ChEBI" id="CHEBI:15378"/>
        <dbReference type="ChEBI" id="CHEBI:33384"/>
        <dbReference type="ChEBI" id="CHEBI:57262"/>
        <dbReference type="ChEBI" id="CHEBI:58332"/>
        <dbReference type="ChEBI" id="CHEBI:60377"/>
        <dbReference type="EC" id="2.7.8.8"/>
    </reaction>
</comment>
<organism evidence="18 19">
    <name type="scientific">Micavibrio aeruginosavorus</name>
    <dbReference type="NCBI Taxonomy" id="349221"/>
    <lineage>
        <taxon>Bacteria</taxon>
        <taxon>Pseudomonadati</taxon>
        <taxon>Bdellovibrionota</taxon>
        <taxon>Bdellovibrionia</taxon>
        <taxon>Bdellovibrionales</taxon>
        <taxon>Pseudobdellovibrionaceae</taxon>
        <taxon>Micavibrio</taxon>
    </lineage>
</organism>
<evidence type="ECO:0000256" key="3">
    <source>
        <dbReference type="ARBA" id="ARBA00010441"/>
    </source>
</evidence>
<keyword evidence="7 15" id="KW-0808">Transferase</keyword>
<evidence type="ECO:0000256" key="10">
    <source>
        <dbReference type="ARBA" id="ARBA00023098"/>
    </source>
</evidence>
<keyword evidence="10" id="KW-0443">Lipid metabolism</keyword>
<comment type="similarity">
    <text evidence="3 15">Belongs to the CDP-alcohol phosphatidyltransferase class-I family.</text>
</comment>
<evidence type="ECO:0000256" key="12">
    <source>
        <dbReference type="ARBA" id="ARBA00023209"/>
    </source>
</evidence>
<evidence type="ECO:0000256" key="4">
    <source>
        <dbReference type="ARBA" id="ARBA00013174"/>
    </source>
</evidence>
<feature type="transmembrane region" description="Helical" evidence="16">
    <location>
        <begin position="59"/>
        <end position="81"/>
    </location>
</feature>
<evidence type="ECO:0000256" key="7">
    <source>
        <dbReference type="ARBA" id="ARBA00022679"/>
    </source>
</evidence>
<evidence type="ECO:0000256" key="14">
    <source>
        <dbReference type="ARBA" id="ARBA00032361"/>
    </source>
</evidence>
<accession>A0A2W5A2P0</accession>
<dbReference type="EMBL" id="QFNK01000006">
    <property type="protein sequence ID" value="PZO88834.1"/>
    <property type="molecule type" value="Genomic_DNA"/>
</dbReference>
<keyword evidence="9 16" id="KW-1133">Transmembrane helix</keyword>
<dbReference type="AlphaFoldDB" id="A0A2W5A2P0"/>
<evidence type="ECO:0000256" key="15">
    <source>
        <dbReference type="RuleBase" id="RU003750"/>
    </source>
</evidence>
<feature type="transmembrane region" description="Helical" evidence="16">
    <location>
        <begin position="32"/>
        <end position="53"/>
    </location>
</feature>